<keyword evidence="4" id="KW-1185">Reference proteome</keyword>
<organism evidence="3 4">
    <name type="scientific">Metarhizium rileyi (strain RCEF 4871)</name>
    <name type="common">Nomuraea rileyi</name>
    <dbReference type="NCBI Taxonomy" id="1649241"/>
    <lineage>
        <taxon>Eukaryota</taxon>
        <taxon>Fungi</taxon>
        <taxon>Dikarya</taxon>
        <taxon>Ascomycota</taxon>
        <taxon>Pezizomycotina</taxon>
        <taxon>Sordariomycetes</taxon>
        <taxon>Hypocreomycetidae</taxon>
        <taxon>Hypocreales</taxon>
        <taxon>Clavicipitaceae</taxon>
        <taxon>Metarhizium</taxon>
    </lineage>
</organism>
<protein>
    <submittedName>
        <fullName evidence="3">Uncharacterized protein</fullName>
    </submittedName>
</protein>
<name>A0A166ZP95_METRR</name>
<sequence length="97" mass="10099">MDASGKTKARRTRNHDECVASGLTGSVVLGAWCLVLGAWDQQTKVGGSSSTQAGPQTSGLAQAQAQVHRRWHRLVWAGAVGMLARAGKGLAWGGMGQ</sequence>
<reference evidence="3 4" key="1">
    <citation type="journal article" date="2016" name="Genome Biol. Evol.">
        <title>Divergent and convergent evolution of fungal pathogenicity.</title>
        <authorList>
            <person name="Shang Y."/>
            <person name="Xiao G."/>
            <person name="Zheng P."/>
            <person name="Cen K."/>
            <person name="Zhan S."/>
            <person name="Wang C."/>
        </authorList>
    </citation>
    <scope>NUCLEOTIDE SEQUENCE [LARGE SCALE GENOMIC DNA]</scope>
    <source>
        <strain evidence="3 4">RCEF 4871</strain>
    </source>
</reference>
<evidence type="ECO:0000256" key="1">
    <source>
        <dbReference type="SAM" id="MobiDB-lite"/>
    </source>
</evidence>
<dbReference type="Proteomes" id="UP000243498">
    <property type="component" value="Unassembled WGS sequence"/>
</dbReference>
<evidence type="ECO:0000313" key="3">
    <source>
        <dbReference type="EMBL" id="OAA38113.1"/>
    </source>
</evidence>
<gene>
    <name evidence="3" type="ORF">NOR_06858</name>
</gene>
<keyword evidence="2" id="KW-1133">Transmembrane helix</keyword>
<feature type="region of interest" description="Disordered" evidence="1">
    <location>
        <begin position="44"/>
        <end position="63"/>
    </location>
</feature>
<proteinExistence type="predicted"/>
<accession>A0A166ZP95</accession>
<dbReference type="EMBL" id="AZHC01000027">
    <property type="protein sequence ID" value="OAA38113.1"/>
    <property type="molecule type" value="Genomic_DNA"/>
</dbReference>
<dbReference type="AlphaFoldDB" id="A0A166ZP95"/>
<evidence type="ECO:0000256" key="2">
    <source>
        <dbReference type="SAM" id="Phobius"/>
    </source>
</evidence>
<comment type="caution">
    <text evidence="3">The sequence shown here is derived from an EMBL/GenBank/DDBJ whole genome shotgun (WGS) entry which is preliminary data.</text>
</comment>
<keyword evidence="2" id="KW-0812">Transmembrane</keyword>
<feature type="transmembrane region" description="Helical" evidence="2">
    <location>
        <begin position="20"/>
        <end position="39"/>
    </location>
</feature>
<keyword evidence="2" id="KW-0472">Membrane</keyword>
<evidence type="ECO:0000313" key="4">
    <source>
        <dbReference type="Proteomes" id="UP000243498"/>
    </source>
</evidence>